<protein>
    <recommendedName>
        <fullName evidence="11">Ankyrin repeat protein</fullName>
    </recommendedName>
</protein>
<feature type="transmembrane region" description="Helical" evidence="8">
    <location>
        <begin position="904"/>
        <end position="928"/>
    </location>
</feature>
<keyword evidence="6 8" id="KW-0472">Membrane</keyword>
<keyword evidence="3" id="KW-0677">Repeat</keyword>
<dbReference type="PROSITE" id="PS50088">
    <property type="entry name" value="ANK_REPEAT"/>
    <property type="match status" value="1"/>
</dbReference>
<evidence type="ECO:0000256" key="5">
    <source>
        <dbReference type="ARBA" id="ARBA00023043"/>
    </source>
</evidence>
<dbReference type="GO" id="GO:0005634">
    <property type="term" value="C:nucleus"/>
    <property type="evidence" value="ECO:0007669"/>
    <property type="project" value="TreeGrafter"/>
</dbReference>
<feature type="repeat" description="ANK" evidence="7">
    <location>
        <begin position="338"/>
        <end position="370"/>
    </location>
</feature>
<evidence type="ECO:0008006" key="11">
    <source>
        <dbReference type="Google" id="ProtNLM"/>
    </source>
</evidence>
<dbReference type="SUPFAM" id="SSF48403">
    <property type="entry name" value="Ankyrin repeat"/>
    <property type="match status" value="1"/>
</dbReference>
<evidence type="ECO:0000256" key="8">
    <source>
        <dbReference type="SAM" id="Phobius"/>
    </source>
</evidence>
<reference evidence="9 10" key="1">
    <citation type="submission" date="2020-05" db="EMBL/GenBank/DDBJ databases">
        <title>Identification and distribution of gene clusters putatively required for synthesis of sphingolipid metabolism inhibitors in phylogenetically diverse species of the filamentous fungus Fusarium.</title>
        <authorList>
            <person name="Kim H.-S."/>
            <person name="Busman M."/>
            <person name="Brown D.W."/>
            <person name="Divon H."/>
            <person name="Uhlig S."/>
            <person name="Proctor R.H."/>
        </authorList>
    </citation>
    <scope>NUCLEOTIDE SEQUENCE [LARGE SCALE GENOMIC DNA]</scope>
    <source>
        <strain evidence="9 10">NRRL 25196</strain>
    </source>
</reference>
<dbReference type="InterPro" id="IPR036770">
    <property type="entry name" value="Ankyrin_rpt-contain_sf"/>
</dbReference>
<evidence type="ECO:0000256" key="7">
    <source>
        <dbReference type="PROSITE-ProRule" id="PRU00023"/>
    </source>
</evidence>
<dbReference type="Gene3D" id="1.25.40.20">
    <property type="entry name" value="Ankyrin repeat-containing domain"/>
    <property type="match status" value="1"/>
</dbReference>
<dbReference type="Pfam" id="PF01544">
    <property type="entry name" value="CorA"/>
    <property type="match status" value="1"/>
</dbReference>
<dbReference type="Gene3D" id="1.20.58.340">
    <property type="entry name" value="Magnesium transport protein CorA, transmembrane region"/>
    <property type="match status" value="1"/>
</dbReference>
<keyword evidence="5 7" id="KW-0040">ANK repeat</keyword>
<evidence type="ECO:0000256" key="3">
    <source>
        <dbReference type="ARBA" id="ARBA00022737"/>
    </source>
</evidence>
<evidence type="ECO:0000256" key="6">
    <source>
        <dbReference type="ARBA" id="ARBA00023136"/>
    </source>
</evidence>
<dbReference type="Pfam" id="PF12796">
    <property type="entry name" value="Ank_2"/>
    <property type="match status" value="1"/>
</dbReference>
<evidence type="ECO:0000313" key="9">
    <source>
        <dbReference type="EMBL" id="KAF5534546.1"/>
    </source>
</evidence>
<dbReference type="SUPFAM" id="SSF144083">
    <property type="entry name" value="Magnesium transport protein CorA, transmembrane region"/>
    <property type="match status" value="1"/>
</dbReference>
<dbReference type="SMART" id="SM00248">
    <property type="entry name" value="ANK"/>
    <property type="match status" value="3"/>
</dbReference>
<evidence type="ECO:0000256" key="1">
    <source>
        <dbReference type="ARBA" id="ARBA00004141"/>
    </source>
</evidence>
<dbReference type="PROSITE" id="PS50297">
    <property type="entry name" value="ANK_REP_REGION"/>
    <property type="match status" value="1"/>
</dbReference>
<dbReference type="InterPro" id="IPR045863">
    <property type="entry name" value="CorA_TM1_TM2"/>
</dbReference>
<evidence type="ECO:0000256" key="2">
    <source>
        <dbReference type="ARBA" id="ARBA00022692"/>
    </source>
</evidence>
<dbReference type="Proteomes" id="UP000574317">
    <property type="component" value="Unassembled WGS sequence"/>
</dbReference>
<dbReference type="GO" id="GO:0016020">
    <property type="term" value="C:membrane"/>
    <property type="evidence" value="ECO:0007669"/>
    <property type="project" value="UniProtKB-SubCell"/>
</dbReference>
<dbReference type="AlphaFoldDB" id="A0A8H5MLJ6"/>
<name>A0A8H5MLJ6_9HYPO</name>
<proteinExistence type="predicted"/>
<keyword evidence="4 8" id="KW-1133">Transmembrane helix</keyword>
<evidence type="ECO:0000313" key="10">
    <source>
        <dbReference type="Proteomes" id="UP000574317"/>
    </source>
</evidence>
<keyword evidence="2 8" id="KW-0812">Transmembrane</keyword>
<dbReference type="PANTHER" id="PTHR24124">
    <property type="entry name" value="ANKYRIN REPEAT FAMILY A"/>
    <property type="match status" value="1"/>
</dbReference>
<dbReference type="EMBL" id="JAAOAO010000630">
    <property type="protein sequence ID" value="KAF5534546.1"/>
    <property type="molecule type" value="Genomic_DNA"/>
</dbReference>
<dbReference type="GO" id="GO:0046873">
    <property type="term" value="F:metal ion transmembrane transporter activity"/>
    <property type="evidence" value="ECO:0007669"/>
    <property type="project" value="InterPro"/>
</dbReference>
<dbReference type="PANTHER" id="PTHR24124:SF14">
    <property type="entry name" value="CHROMOSOME UNDETERMINED SCAFFOLD_25, WHOLE GENOME SHOTGUN SEQUENCE"/>
    <property type="match status" value="1"/>
</dbReference>
<evidence type="ECO:0000256" key="4">
    <source>
        <dbReference type="ARBA" id="ARBA00022989"/>
    </source>
</evidence>
<dbReference type="InterPro" id="IPR002523">
    <property type="entry name" value="MgTranspt_CorA/ZnTranspt_ZntB"/>
</dbReference>
<accession>A0A8H5MLJ6</accession>
<dbReference type="InterPro" id="IPR002110">
    <property type="entry name" value="Ankyrin_rpt"/>
</dbReference>
<dbReference type="GO" id="GO:0010468">
    <property type="term" value="P:regulation of gene expression"/>
    <property type="evidence" value="ECO:0007669"/>
    <property type="project" value="TreeGrafter"/>
</dbReference>
<comment type="caution">
    <text evidence="9">The sequence shown here is derived from an EMBL/GenBank/DDBJ whole genome shotgun (WGS) entry which is preliminary data.</text>
</comment>
<sequence>MSLFSKAHIFSALLLLLEVLVYLEDLLYEVIWFRWQPSSTTVLEKLVMGKEDEIWHAVIYGDDGDMRKAFEDIISETASNIASSNSGVASSSVDVDVTSASGKMEAGILFSCPRTRLQKAVQADVTKNWKYHRAGYESAVQARLESIADQLANSSRKLTKKEILQVQDWSSNAVSILWAAITRGHKSDVNYLLRQRNQKLLRRNGDWHQTVLHMAVSNKDLDLARDILEESSSTSPQTYINAEDDFSRTALHILVDERIIDRSMRNRKDLEKTLQIFDLLCRHGANINALDGQFMTPLHQLLSRALNWKETDLMYELIVPVLERLLQAGAEVNTKDTEGNSPLHIACRLQNQYAIKVLVCKGADLETLNHDGKTPSQVFFNSQRPGKEFWKQVIRLCREKQISGQELPAVSDNLLQKRERIPKARRAVCDKSLVYCRYQQNSLAAQTSNPLYWTTTDKSVSEVLYSTTRPEDVTFLAQCQKECQSVEDDRIESSKGLDQDEKNVKQRSAIGNAEKVDGSVPVAKDVWRWVNFSANNMTWIRDFIKGNTNFDSTAWRSFDDNIKVRDIRMNASRIMEPHAHILSEVISKSSKNELGESTKTGSIVSLAYSTQSPDDPLEWRVRNPFSKLANLLRKVRRLAESYGGKQEAGSSFGRNGQAIVVDRAGASTGMQRILKDRRPKWLMVRQLWLWKLADGEYLLFPYFDPCIDEPFFKDTILTAIPSRRSRCMADDLLETIKQSGLHGISDVDNLMKHIVQETIKFPARFRRAGLGEHILDIFESEIASEADEEATFYNNFAENEWDSKQANRAINCTWRVKDIRDELRLIRNVFTSQLKVVKQFSKVLAPQQPKTSVDSEYIRSLLSEIESIITRIAVMDSEAARTTDSAMLAQAALKEAEAARFMNFIILPFTIVTVIFTPLSFMTSLFAVNSDSFPHNEDGELRIPSDWFWRRMESTTTTEAPACVETQVVVNPGFDDSASSKSPCSFVFFNGGGDAQISQTLTNLDGTYRLSYNWGVFSGVNVGSGFACSIIPKVGDDVLPGVYPDGYSGWAAESQTWSSGSSAVAQADLSLVLQCGGEYDQLTINVDDITFTKLCGPQAS</sequence>
<keyword evidence="10" id="KW-1185">Reference proteome</keyword>
<organism evidence="9 10">
    <name type="scientific">Fusarium napiforme</name>
    <dbReference type="NCBI Taxonomy" id="42672"/>
    <lineage>
        <taxon>Eukaryota</taxon>
        <taxon>Fungi</taxon>
        <taxon>Dikarya</taxon>
        <taxon>Ascomycota</taxon>
        <taxon>Pezizomycotina</taxon>
        <taxon>Sordariomycetes</taxon>
        <taxon>Hypocreomycetidae</taxon>
        <taxon>Hypocreales</taxon>
        <taxon>Nectriaceae</taxon>
        <taxon>Fusarium</taxon>
        <taxon>Fusarium fujikuroi species complex</taxon>
    </lineage>
</organism>
<comment type="subcellular location">
    <subcellularLocation>
        <location evidence="1">Membrane</location>
        <topology evidence="1">Multi-pass membrane protein</topology>
    </subcellularLocation>
</comment>
<gene>
    <name evidence="9" type="ORF">FNAPI_12335</name>
</gene>